<feature type="signal peptide" evidence="1">
    <location>
        <begin position="1"/>
        <end position="32"/>
    </location>
</feature>
<evidence type="ECO:0000313" key="2">
    <source>
        <dbReference type="EMBL" id="QMS90859.1"/>
    </source>
</evidence>
<reference evidence="3" key="1">
    <citation type="submission" date="2020-06" db="EMBL/GenBank/DDBJ databases">
        <title>Nostoc edaphicum CCNP1411 genome.</title>
        <authorList>
            <person name="Fidor A."/>
            <person name="Grabski M."/>
            <person name="Gawor J."/>
            <person name="Gromadka R."/>
            <person name="Wegrzyn G."/>
            <person name="Mazur-Marzec H."/>
        </authorList>
    </citation>
    <scope>NUCLEOTIDE SEQUENCE [LARGE SCALE GENOMIC DNA]</scope>
    <source>
        <strain evidence="3">CCNP1411</strain>
    </source>
</reference>
<sequence>MTISTVMKKLSLATAGVTCLTLATLGSGKAQAVDTVIDFDSLLDLEIVDNQFLNQGVDFNGTASILQLGSSLNSLFPPVSANNLIYDNPSLGNGIIRVDAVNSLWSSVGGFVTGTTNVTLTAYASDNSILGTVSTGGANFQDAATGLLPNIFLSLTAPDISYITFQDSGNTYTVDNFTFSSQSVPEPTSMLGFFALAAFSATSFVKRKQPQNAATKA</sequence>
<feature type="chain" id="PRO_5028826770" evidence="1">
    <location>
        <begin position="33"/>
        <end position="217"/>
    </location>
</feature>
<organism evidence="2 3">
    <name type="scientific">Nostoc edaphicum CCNP1411</name>
    <dbReference type="NCBI Taxonomy" id="1472755"/>
    <lineage>
        <taxon>Bacteria</taxon>
        <taxon>Bacillati</taxon>
        <taxon>Cyanobacteriota</taxon>
        <taxon>Cyanophyceae</taxon>
        <taxon>Nostocales</taxon>
        <taxon>Nostocaceae</taxon>
        <taxon>Nostoc</taxon>
    </lineage>
</organism>
<keyword evidence="3" id="KW-1185">Reference proteome</keyword>
<evidence type="ECO:0000256" key="1">
    <source>
        <dbReference type="SAM" id="SignalP"/>
    </source>
</evidence>
<accession>A0A7D7QEX5</accession>
<dbReference type="EMBL" id="CP054698">
    <property type="protein sequence ID" value="QMS90859.1"/>
    <property type="molecule type" value="Genomic_DNA"/>
</dbReference>
<name>A0A7D7QEX5_9NOSO</name>
<dbReference type="RefSeq" id="WP_181928585.1">
    <property type="nucleotide sequence ID" value="NZ_CP054698.1"/>
</dbReference>
<keyword evidence="1" id="KW-0732">Signal</keyword>
<evidence type="ECO:0000313" key="3">
    <source>
        <dbReference type="Proteomes" id="UP000514713"/>
    </source>
</evidence>
<dbReference type="NCBIfam" id="TIGR02595">
    <property type="entry name" value="PEP_CTERM"/>
    <property type="match status" value="1"/>
</dbReference>
<dbReference type="InterPro" id="IPR013424">
    <property type="entry name" value="Ice-binding_C"/>
</dbReference>
<dbReference type="KEGG" id="ned:HUN01_25975"/>
<dbReference type="AlphaFoldDB" id="A0A7D7QEX5"/>
<dbReference type="Proteomes" id="UP000514713">
    <property type="component" value="Chromosome"/>
</dbReference>
<proteinExistence type="predicted"/>
<protein>
    <submittedName>
        <fullName evidence="2">PEP-CTERM sorting domain-containing protein</fullName>
    </submittedName>
</protein>
<gene>
    <name evidence="2" type="ORF">HUN01_25975</name>
</gene>